<evidence type="ECO:0000256" key="1">
    <source>
        <dbReference type="SAM" id="MobiDB-lite"/>
    </source>
</evidence>
<gene>
    <name evidence="3" type="ORF">ACFSJ3_18550</name>
</gene>
<name>A0ABW4XT14_9GAMM</name>
<feature type="transmembrane region" description="Helical" evidence="2">
    <location>
        <begin position="479"/>
        <end position="501"/>
    </location>
</feature>
<sequence length="502" mass="55025">MPTAEAYESACHQIKQAHDTLGHKLGWQFLTSPKNTFHPKVDIGFFTLLPLTEYHCEQTYSASAEQGSIFATEQWGNHAVGRAPLQKQVQAMFRQFSRLFYCSGDALLQRSLTAHLIPFRAESIEKLQAADDSKQFAQDLWQKLLPELEAKLVICIDDYSSQVLYQLLTNGQIKQAKPDTIKLNWGNVSAKVYRLPEGSPSRALIRLPQLARFTVFDREKSQSAINELIALLHTVLNEQPQPTAAKKEAPPSKKKQQAAFSKADKEESVPSVETAAPAETSAKSKTSKAISDTTKAATTKPESGKETDKPDPKSEEQPEAVAESQTSEDGQAKNSEHRAIIDSSNAQPEVSKSPEIPHNQDGMEDEIQLTQRSQVLPSEGASHLADQISSKSDIAADGSADDKTEKTSASQTTTTEKESESDQAEAAKEAVAESKELDAPSPAIAARLEQPFESDKKINKPEFSEKELYADEPVSKSSLIVTALEVVIFTTAAAVMIAYVLR</sequence>
<feature type="region of interest" description="Disordered" evidence="1">
    <location>
        <begin position="240"/>
        <end position="466"/>
    </location>
</feature>
<keyword evidence="4" id="KW-1185">Reference proteome</keyword>
<feature type="compositionally biased region" description="Basic and acidic residues" evidence="1">
    <location>
        <begin position="302"/>
        <end position="316"/>
    </location>
</feature>
<feature type="compositionally biased region" description="Basic and acidic residues" evidence="1">
    <location>
        <begin position="330"/>
        <end position="340"/>
    </location>
</feature>
<keyword evidence="2" id="KW-0472">Membrane</keyword>
<dbReference type="RefSeq" id="WP_345342232.1">
    <property type="nucleotide sequence ID" value="NZ_BAABLI010000034.1"/>
</dbReference>
<feature type="compositionally biased region" description="Low complexity" evidence="1">
    <location>
        <begin position="274"/>
        <end position="300"/>
    </location>
</feature>
<evidence type="ECO:0000313" key="3">
    <source>
        <dbReference type="EMBL" id="MFD2097994.1"/>
    </source>
</evidence>
<accession>A0ABW4XT14</accession>
<comment type="caution">
    <text evidence="3">The sequence shown here is derived from an EMBL/GenBank/DDBJ whole genome shotgun (WGS) entry which is preliminary data.</text>
</comment>
<protein>
    <submittedName>
        <fullName evidence="3">Uncharacterized protein</fullName>
    </submittedName>
</protein>
<proteinExistence type="predicted"/>
<dbReference type="EMBL" id="JBHUHT010000031">
    <property type="protein sequence ID" value="MFD2097994.1"/>
    <property type="molecule type" value="Genomic_DNA"/>
</dbReference>
<evidence type="ECO:0000313" key="4">
    <source>
        <dbReference type="Proteomes" id="UP001597380"/>
    </source>
</evidence>
<reference evidence="4" key="1">
    <citation type="journal article" date="2019" name="Int. J. Syst. Evol. Microbiol.">
        <title>The Global Catalogue of Microorganisms (GCM) 10K type strain sequencing project: providing services to taxonomists for standard genome sequencing and annotation.</title>
        <authorList>
            <consortium name="The Broad Institute Genomics Platform"/>
            <consortium name="The Broad Institute Genome Sequencing Center for Infectious Disease"/>
            <person name="Wu L."/>
            <person name="Ma J."/>
        </authorList>
    </citation>
    <scope>NUCLEOTIDE SEQUENCE [LARGE SCALE GENOMIC DNA]</scope>
    <source>
        <strain evidence="4">CGMCC 1.10992</strain>
    </source>
</reference>
<keyword evidence="2" id="KW-1133">Transmembrane helix</keyword>
<keyword evidence="2" id="KW-0812">Transmembrane</keyword>
<feature type="compositionally biased region" description="Basic and acidic residues" evidence="1">
    <location>
        <begin position="453"/>
        <end position="466"/>
    </location>
</feature>
<dbReference type="Proteomes" id="UP001597380">
    <property type="component" value="Unassembled WGS sequence"/>
</dbReference>
<evidence type="ECO:0000256" key="2">
    <source>
        <dbReference type="SAM" id="Phobius"/>
    </source>
</evidence>
<organism evidence="3 4">
    <name type="scientific">Corallincola platygyrae</name>
    <dbReference type="NCBI Taxonomy" id="1193278"/>
    <lineage>
        <taxon>Bacteria</taxon>
        <taxon>Pseudomonadati</taxon>
        <taxon>Pseudomonadota</taxon>
        <taxon>Gammaproteobacteria</taxon>
        <taxon>Alteromonadales</taxon>
        <taxon>Psychromonadaceae</taxon>
        <taxon>Corallincola</taxon>
    </lineage>
</organism>
<feature type="compositionally biased region" description="Basic and acidic residues" evidence="1">
    <location>
        <begin position="415"/>
        <end position="438"/>
    </location>
</feature>